<feature type="compositionally biased region" description="Low complexity" evidence="7">
    <location>
        <begin position="7"/>
        <end position="21"/>
    </location>
</feature>
<evidence type="ECO:0000313" key="10">
    <source>
        <dbReference type="Proteomes" id="UP000449547"/>
    </source>
</evidence>
<feature type="compositionally biased region" description="Low complexity" evidence="7">
    <location>
        <begin position="152"/>
        <end position="173"/>
    </location>
</feature>
<sequence>MNRHSRSQSQSTPQSNPQETSAALLEQLVYIDTFMNGGQTTPNLDADGQLSMELAAFADDSFVFPDETKSEADHRWNDFDEPQSSSSAQAANQNHSSNQSHGHNGPLGALPKFPVPPGAKSSLESAGLSSNQIDLLSALVAQHQQSLGKQIPSTSVDASVTPSTTSTSSLSSSYPMAPLPIFDLASGFGSSHATPPSHPTPHQNHMSVYSSLLHPSPSSSEDNASQASPSSTELDKRRRNTAASARFRIKKKMKEKQMESRIVELNSTVKDFESKISRLEMENKLLRNLIIEKGSQKSDDELKQLKEKVMRRND</sequence>
<feature type="compositionally biased region" description="Low complexity" evidence="7">
    <location>
        <begin position="210"/>
        <end position="220"/>
    </location>
</feature>
<gene>
    <name evidence="9" type="ORF">DIURU_001790</name>
</gene>
<dbReference type="AlphaFoldDB" id="A0A642UT22"/>
<dbReference type="InterPro" id="IPR046347">
    <property type="entry name" value="bZIP_sf"/>
</dbReference>
<feature type="compositionally biased region" description="Low complexity" evidence="7">
    <location>
        <begin position="83"/>
        <end position="104"/>
    </location>
</feature>
<dbReference type="GO" id="GO:0000977">
    <property type="term" value="F:RNA polymerase II transcription regulatory region sequence-specific DNA binding"/>
    <property type="evidence" value="ECO:0007669"/>
    <property type="project" value="TreeGrafter"/>
</dbReference>
<keyword evidence="10" id="KW-1185">Reference proteome</keyword>
<dbReference type="PANTHER" id="PTHR13044:SF14">
    <property type="entry name" value="CRYPTOCEPHAL, ISOFORM A"/>
    <property type="match status" value="1"/>
</dbReference>
<proteinExistence type="predicted"/>
<protein>
    <recommendedName>
        <fullName evidence="8">BZIP domain-containing protein</fullName>
    </recommendedName>
</protein>
<accession>A0A642UT22</accession>
<dbReference type="Proteomes" id="UP000449547">
    <property type="component" value="Unassembled WGS sequence"/>
</dbReference>
<feature type="region of interest" description="Disordered" evidence="7">
    <location>
        <begin position="150"/>
        <end position="173"/>
    </location>
</feature>
<dbReference type="OMA" id="VYIDNFI"/>
<dbReference type="Gene3D" id="1.20.5.170">
    <property type="match status" value="1"/>
</dbReference>
<evidence type="ECO:0000256" key="1">
    <source>
        <dbReference type="ARBA" id="ARBA00004123"/>
    </source>
</evidence>
<evidence type="ECO:0000256" key="5">
    <source>
        <dbReference type="ARBA" id="ARBA00023242"/>
    </source>
</evidence>
<dbReference type="RefSeq" id="XP_034013400.1">
    <property type="nucleotide sequence ID" value="XM_034154372.1"/>
</dbReference>
<dbReference type="GO" id="GO:0001228">
    <property type="term" value="F:DNA-binding transcription activator activity, RNA polymerase II-specific"/>
    <property type="evidence" value="ECO:0007669"/>
    <property type="project" value="TreeGrafter"/>
</dbReference>
<dbReference type="PANTHER" id="PTHR13044">
    <property type="entry name" value="ACTIVATING TRANSCRIPTION FACTOR ATF 4/5"/>
    <property type="match status" value="1"/>
</dbReference>
<dbReference type="Pfam" id="PF07716">
    <property type="entry name" value="bZIP_2"/>
    <property type="match status" value="1"/>
</dbReference>
<dbReference type="CDD" id="cd14705">
    <property type="entry name" value="bZIP_Zip1"/>
    <property type="match status" value="1"/>
</dbReference>
<organism evidence="9 10">
    <name type="scientific">Diutina rugosa</name>
    <name type="common">Yeast</name>
    <name type="synonym">Candida rugosa</name>
    <dbReference type="NCBI Taxonomy" id="5481"/>
    <lineage>
        <taxon>Eukaryota</taxon>
        <taxon>Fungi</taxon>
        <taxon>Dikarya</taxon>
        <taxon>Ascomycota</taxon>
        <taxon>Saccharomycotina</taxon>
        <taxon>Pichiomycetes</taxon>
        <taxon>Debaryomycetaceae</taxon>
        <taxon>Diutina</taxon>
    </lineage>
</organism>
<feature type="coiled-coil region" evidence="6">
    <location>
        <begin position="255"/>
        <end position="289"/>
    </location>
</feature>
<keyword evidence="6" id="KW-0175">Coiled coil</keyword>
<dbReference type="PROSITE" id="PS50217">
    <property type="entry name" value="BZIP"/>
    <property type="match status" value="1"/>
</dbReference>
<dbReference type="GO" id="GO:0089713">
    <property type="term" value="C:Cbf1-Met4-Met28 complex"/>
    <property type="evidence" value="ECO:0007669"/>
    <property type="project" value="TreeGrafter"/>
</dbReference>
<feature type="region of interest" description="Disordered" evidence="7">
    <location>
        <begin position="68"/>
        <end position="126"/>
    </location>
</feature>
<evidence type="ECO:0000313" key="9">
    <source>
        <dbReference type="EMBL" id="KAA8904836.1"/>
    </source>
</evidence>
<comment type="caution">
    <text evidence="9">The sequence shown here is derived from an EMBL/GenBank/DDBJ whole genome shotgun (WGS) entry which is preliminary data.</text>
</comment>
<dbReference type="GO" id="GO:0005634">
    <property type="term" value="C:nucleus"/>
    <property type="evidence" value="ECO:0007669"/>
    <property type="project" value="UniProtKB-SubCell"/>
</dbReference>
<evidence type="ECO:0000256" key="2">
    <source>
        <dbReference type="ARBA" id="ARBA00023015"/>
    </source>
</evidence>
<feature type="region of interest" description="Disordered" evidence="7">
    <location>
        <begin position="1"/>
        <end position="23"/>
    </location>
</feature>
<keyword evidence="3" id="KW-0238">DNA-binding</keyword>
<feature type="compositionally biased region" description="Polar residues" evidence="7">
    <location>
        <begin position="221"/>
        <end position="232"/>
    </location>
</feature>
<dbReference type="PROSITE" id="PS00036">
    <property type="entry name" value="BZIP_BASIC"/>
    <property type="match status" value="1"/>
</dbReference>
<evidence type="ECO:0000256" key="6">
    <source>
        <dbReference type="SAM" id="Coils"/>
    </source>
</evidence>
<dbReference type="EMBL" id="SWFT01000052">
    <property type="protein sequence ID" value="KAA8904836.1"/>
    <property type="molecule type" value="Genomic_DNA"/>
</dbReference>
<feature type="region of interest" description="Disordered" evidence="7">
    <location>
        <begin position="189"/>
        <end position="244"/>
    </location>
</feature>
<keyword evidence="5" id="KW-0539">Nucleus</keyword>
<evidence type="ECO:0000256" key="4">
    <source>
        <dbReference type="ARBA" id="ARBA00023163"/>
    </source>
</evidence>
<evidence type="ECO:0000256" key="3">
    <source>
        <dbReference type="ARBA" id="ARBA00023125"/>
    </source>
</evidence>
<keyword evidence="4" id="KW-0804">Transcription</keyword>
<dbReference type="InterPro" id="IPR004827">
    <property type="entry name" value="bZIP"/>
</dbReference>
<evidence type="ECO:0000259" key="8">
    <source>
        <dbReference type="PROSITE" id="PS50217"/>
    </source>
</evidence>
<feature type="domain" description="BZIP" evidence="8">
    <location>
        <begin position="230"/>
        <end position="293"/>
    </location>
</feature>
<dbReference type="GeneID" id="54780443"/>
<dbReference type="SUPFAM" id="SSF57959">
    <property type="entry name" value="Leucine zipper domain"/>
    <property type="match status" value="1"/>
</dbReference>
<keyword evidence="2" id="KW-0805">Transcription regulation</keyword>
<evidence type="ECO:0000256" key="7">
    <source>
        <dbReference type="SAM" id="MobiDB-lite"/>
    </source>
</evidence>
<dbReference type="OrthoDB" id="1939598at2759"/>
<reference evidence="9 10" key="1">
    <citation type="submission" date="2019-07" db="EMBL/GenBank/DDBJ databases">
        <title>Genome assembly of two rare yeast pathogens: Diutina rugosa and Trichomonascus ciferrii.</title>
        <authorList>
            <person name="Mixao V."/>
            <person name="Saus E."/>
            <person name="Hansen A."/>
            <person name="Lass-Flor C."/>
            <person name="Gabaldon T."/>
        </authorList>
    </citation>
    <scope>NUCLEOTIDE SEQUENCE [LARGE SCALE GENOMIC DNA]</scope>
    <source>
        <strain evidence="9 10">CBS 613</strain>
    </source>
</reference>
<dbReference type="VEuPathDB" id="FungiDB:DIURU_001790"/>
<comment type="subcellular location">
    <subcellularLocation>
        <location evidence="1">Nucleus</location>
    </subcellularLocation>
</comment>
<name>A0A642UT22_DIURU</name>
<feature type="compositionally biased region" description="Basic and acidic residues" evidence="7">
    <location>
        <begin position="68"/>
        <end position="78"/>
    </location>
</feature>